<proteinExistence type="predicted"/>
<organism evidence="3">
    <name type="scientific">uncultured Caudovirales phage</name>
    <dbReference type="NCBI Taxonomy" id="2100421"/>
    <lineage>
        <taxon>Viruses</taxon>
        <taxon>Duplodnaviria</taxon>
        <taxon>Heunggongvirae</taxon>
        <taxon>Uroviricota</taxon>
        <taxon>Caudoviricetes</taxon>
        <taxon>Peduoviridae</taxon>
        <taxon>Maltschvirus</taxon>
        <taxon>Maltschvirus maltsch</taxon>
    </lineage>
</organism>
<evidence type="ECO:0000256" key="1">
    <source>
        <dbReference type="ARBA" id="ARBA00022529"/>
    </source>
</evidence>
<evidence type="ECO:0000313" key="3">
    <source>
        <dbReference type="EMBL" id="CAB4156501.1"/>
    </source>
</evidence>
<dbReference type="InterPro" id="IPR007921">
    <property type="entry name" value="CHAP_dom"/>
</dbReference>
<protein>
    <submittedName>
        <fullName evidence="3">TIGR02594, TIGR02594 family protein</fullName>
    </submittedName>
</protein>
<dbReference type="Pfam" id="PF05257">
    <property type="entry name" value="CHAP"/>
    <property type="match status" value="1"/>
</dbReference>
<dbReference type="InterPro" id="IPR038765">
    <property type="entry name" value="Papain-like_cys_pep_sf"/>
</dbReference>
<reference evidence="3" key="1">
    <citation type="submission" date="2020-04" db="EMBL/GenBank/DDBJ databases">
        <authorList>
            <person name="Chiriac C."/>
            <person name="Salcher M."/>
            <person name="Ghai R."/>
            <person name="Kavagutti S V."/>
        </authorList>
    </citation>
    <scope>NUCLEOTIDE SEQUENCE</scope>
</reference>
<accession>A0A6J5NG59</accession>
<gene>
    <name evidence="3" type="ORF">UFOVP655_63</name>
</gene>
<feature type="domain" description="Peptidase C51" evidence="2">
    <location>
        <begin position="38"/>
        <end position="124"/>
    </location>
</feature>
<dbReference type="GO" id="GO:0001897">
    <property type="term" value="P:symbiont-mediated cytolysis of host cell"/>
    <property type="evidence" value="ECO:0007669"/>
    <property type="project" value="UniProtKB-ARBA"/>
</dbReference>
<sequence>MAEKGTAELFLQVAFKEIGTIEGPKDNETKYGAYTKANFLPWCGSFVMWCGNESGVKIVNTVSTLAGAQAYQKAKAWEDAETATPQPGDIVYFDFPGDGVERISHVGIVLKDNGDGTVTCIEGNTSPDKKGDQRNGGQVAKKVRAYKKSATKGLPLAVVGFGRPKFKA</sequence>
<keyword evidence="1" id="KW-0929">Antimicrobial</keyword>
<dbReference type="EMBL" id="LR796637">
    <property type="protein sequence ID" value="CAB4156501.1"/>
    <property type="molecule type" value="Genomic_DNA"/>
</dbReference>
<dbReference type="Gene3D" id="3.90.1720.10">
    <property type="entry name" value="endopeptidase domain like (from Nostoc punctiforme)"/>
    <property type="match status" value="1"/>
</dbReference>
<name>A0A6J5NG59_9CAUD</name>
<dbReference type="SUPFAM" id="SSF54001">
    <property type="entry name" value="Cysteine proteinases"/>
    <property type="match status" value="1"/>
</dbReference>
<evidence type="ECO:0000259" key="2">
    <source>
        <dbReference type="Pfam" id="PF05257"/>
    </source>
</evidence>